<comment type="caution">
    <text evidence="1">The sequence shown here is derived from an EMBL/GenBank/DDBJ whole genome shotgun (WGS) entry which is preliminary data.</text>
</comment>
<protein>
    <submittedName>
        <fullName evidence="1">MoaD/ThiS family protein</fullName>
    </submittedName>
</protein>
<proteinExistence type="predicted"/>
<dbReference type="EMBL" id="JAHCMY010000010">
    <property type="protein sequence ID" value="MBS9525289.1"/>
    <property type="molecule type" value="Genomic_DNA"/>
</dbReference>
<evidence type="ECO:0000313" key="1">
    <source>
        <dbReference type="EMBL" id="MBS9525289.1"/>
    </source>
</evidence>
<dbReference type="RefSeq" id="WP_213946148.1">
    <property type="nucleotide sequence ID" value="NZ_JAHBGI010000002.1"/>
</dbReference>
<dbReference type="InterPro" id="IPR016155">
    <property type="entry name" value="Mopterin_synth/thiamin_S_b"/>
</dbReference>
<sequence>MEIILNNTPKSLPQYEQISAAELVSVTFPNNGKGIALAIENQVIPRNKWTETIIRDSAKVVVFKATQGG</sequence>
<dbReference type="Proteomes" id="UP001319104">
    <property type="component" value="Unassembled WGS sequence"/>
</dbReference>
<dbReference type="InterPro" id="IPR012675">
    <property type="entry name" value="Beta-grasp_dom_sf"/>
</dbReference>
<dbReference type="Pfam" id="PF02597">
    <property type="entry name" value="ThiS"/>
    <property type="match status" value="1"/>
</dbReference>
<gene>
    <name evidence="1" type="ORF">KI659_14820</name>
</gene>
<dbReference type="Gene3D" id="3.10.20.30">
    <property type="match status" value="1"/>
</dbReference>
<accession>A0AAP2G1X1</accession>
<dbReference type="InterPro" id="IPR003749">
    <property type="entry name" value="ThiS/MoaD-like"/>
</dbReference>
<name>A0AAP2G1X1_9BACT</name>
<reference evidence="1 2" key="1">
    <citation type="submission" date="2021-05" db="EMBL/GenBank/DDBJ databases">
        <authorList>
            <person name="Zhang Z.D."/>
            <person name="Osman G."/>
        </authorList>
    </citation>
    <scope>NUCLEOTIDE SEQUENCE [LARGE SCALE GENOMIC DNA]</scope>
    <source>
        <strain evidence="1 2">KCTC 32217</strain>
    </source>
</reference>
<evidence type="ECO:0000313" key="2">
    <source>
        <dbReference type="Proteomes" id="UP001319104"/>
    </source>
</evidence>
<dbReference type="AlphaFoldDB" id="A0AAP2G1X1"/>
<dbReference type="SUPFAM" id="SSF54285">
    <property type="entry name" value="MoaD/ThiS"/>
    <property type="match status" value="1"/>
</dbReference>
<organism evidence="1 2">
    <name type="scientific">Litoribacter ruber</name>
    <dbReference type="NCBI Taxonomy" id="702568"/>
    <lineage>
        <taxon>Bacteria</taxon>
        <taxon>Pseudomonadati</taxon>
        <taxon>Bacteroidota</taxon>
        <taxon>Cytophagia</taxon>
        <taxon>Cytophagales</taxon>
        <taxon>Cyclobacteriaceae</taxon>
        <taxon>Litoribacter</taxon>
    </lineage>
</organism>
<keyword evidence="2" id="KW-1185">Reference proteome</keyword>